<evidence type="ECO:0000256" key="2">
    <source>
        <dbReference type="ARBA" id="ARBA00022603"/>
    </source>
</evidence>
<name>A0ABD3H9S7_9MARC</name>
<feature type="active site" evidence="5">
    <location>
        <position position="144"/>
    </location>
</feature>
<organism evidence="7 8">
    <name type="scientific">Riccia sorocarpa</name>
    <dbReference type="NCBI Taxonomy" id="122646"/>
    <lineage>
        <taxon>Eukaryota</taxon>
        <taxon>Viridiplantae</taxon>
        <taxon>Streptophyta</taxon>
        <taxon>Embryophyta</taxon>
        <taxon>Marchantiophyta</taxon>
        <taxon>Marchantiopsida</taxon>
        <taxon>Marchantiidae</taxon>
        <taxon>Marchantiales</taxon>
        <taxon>Ricciaceae</taxon>
        <taxon>Riccia</taxon>
    </lineage>
</organism>
<dbReference type="InterPro" id="IPR001525">
    <property type="entry name" value="C5_MeTfrase"/>
</dbReference>
<dbReference type="PROSITE" id="PS51679">
    <property type="entry name" value="SAM_MT_C5"/>
    <property type="match status" value="1"/>
</dbReference>
<keyword evidence="4 5" id="KW-0949">S-adenosyl-L-methionine</keyword>
<evidence type="ECO:0000313" key="7">
    <source>
        <dbReference type="EMBL" id="KAL3687606.1"/>
    </source>
</evidence>
<dbReference type="PANTHER" id="PTHR23068">
    <property type="entry name" value="DNA CYTOSINE-5- -METHYLTRANSFERASE 3-RELATED"/>
    <property type="match status" value="1"/>
</dbReference>
<keyword evidence="2 5" id="KW-0489">Methyltransferase</keyword>
<evidence type="ECO:0000256" key="3">
    <source>
        <dbReference type="ARBA" id="ARBA00022679"/>
    </source>
</evidence>
<dbReference type="Proteomes" id="UP001633002">
    <property type="component" value="Unassembled WGS sequence"/>
</dbReference>
<dbReference type="EMBL" id="JBJQOH010000004">
    <property type="protein sequence ID" value="KAL3687606.1"/>
    <property type="molecule type" value="Genomic_DNA"/>
</dbReference>
<dbReference type="InterPro" id="IPR018117">
    <property type="entry name" value="C5_DNA_meth_AS"/>
</dbReference>
<dbReference type="Gene3D" id="3.40.50.150">
    <property type="entry name" value="Vaccinia Virus protein VP39"/>
    <property type="match status" value="1"/>
</dbReference>
<feature type="region of interest" description="Disordered" evidence="6">
    <location>
        <begin position="571"/>
        <end position="614"/>
    </location>
</feature>
<proteinExistence type="inferred from homology"/>
<dbReference type="InterPro" id="IPR050390">
    <property type="entry name" value="C5-Methyltransferase"/>
</dbReference>
<keyword evidence="8" id="KW-1185">Reference proteome</keyword>
<comment type="similarity">
    <text evidence="5">Belongs to the class I-like SAM-binding methyltransferase superfamily. C5-methyltransferase family.</text>
</comment>
<gene>
    <name evidence="7" type="ORF">R1sor_013915</name>
</gene>
<evidence type="ECO:0000256" key="5">
    <source>
        <dbReference type="PROSITE-ProRule" id="PRU01016"/>
    </source>
</evidence>
<sequence length="614" mass="70110">MEPLFKQLQELRRHAEALVKIEACSESKEEPLGPGDHSIEDLQQGSCSHCGAVPWLESARRNAGRWEDRPLVVLSLFDGIGGVWASLCNLGIPFIGYSCEIYPQAIEVTKRRYGSVSHLGDVRKLKRTDIKETVVDLVVGGFPCQDLSCLGRRDGLHGTRSRLFFEMLRVMQVFSPTWFLAENVASMSWVDRDEITRHLGITPLEIDSACLTPCRRQRIYWSNIPYPRTCPRVKESEGTSIQSVLDPKVEVALATKNTCVLTKNITEIGRHSMEQVFNLQENKIRYLDVTEVELMMGYPPQYTNLDFEGYAAKSRTRLKTRCRLLGNTFSVPVISYLLSPLLNRIIRERTRCYYLPKSIRQQDCSIMTSGEIWAMYNCEQRPNWYAKIVSRSGGRFDVSECHWEPGMKRGLHRPLHIEVIFLQLTKPYELGEPDLWNTIRGTGLFVLTDKVEDQSTWVAFSHRVTTVVEHDQGCYFIYPGKAEVWSIYDCGTEARYLVYVAESTVDKEKAVKGAPGKEGFSARCRLLQRKTQPDLYTLLDKEVVYDDLGVFSFRAPYHFLNERDTLKIELATKDRERGAKGDGPSRKRSRGSDTSDYEELLDTELEDTGGDSDI</sequence>
<feature type="compositionally biased region" description="Basic and acidic residues" evidence="6">
    <location>
        <begin position="571"/>
        <end position="593"/>
    </location>
</feature>
<feature type="compositionally biased region" description="Acidic residues" evidence="6">
    <location>
        <begin position="595"/>
        <end position="614"/>
    </location>
</feature>
<dbReference type="PANTHER" id="PTHR23068:SF25">
    <property type="entry name" value="DNA (CYTOSINE-5)-METHYLTRANSFERASE DRM2"/>
    <property type="match status" value="1"/>
</dbReference>
<accession>A0ABD3H9S7</accession>
<dbReference type="InterPro" id="IPR029063">
    <property type="entry name" value="SAM-dependent_MTases_sf"/>
</dbReference>
<evidence type="ECO:0000256" key="1">
    <source>
        <dbReference type="ARBA" id="ARBA00011975"/>
    </source>
</evidence>
<comment type="caution">
    <text evidence="7">The sequence shown here is derived from an EMBL/GenBank/DDBJ whole genome shotgun (WGS) entry which is preliminary data.</text>
</comment>
<keyword evidence="3 5" id="KW-0808">Transferase</keyword>
<dbReference type="GO" id="GO:0032259">
    <property type="term" value="P:methylation"/>
    <property type="evidence" value="ECO:0007669"/>
    <property type="project" value="UniProtKB-KW"/>
</dbReference>
<dbReference type="SUPFAM" id="SSF53335">
    <property type="entry name" value="S-adenosyl-L-methionine-dependent methyltransferases"/>
    <property type="match status" value="1"/>
</dbReference>
<reference evidence="7 8" key="1">
    <citation type="submission" date="2024-09" db="EMBL/GenBank/DDBJ databases">
        <title>Chromosome-scale assembly of Riccia sorocarpa.</title>
        <authorList>
            <person name="Paukszto L."/>
        </authorList>
    </citation>
    <scope>NUCLEOTIDE SEQUENCE [LARGE SCALE GENOMIC DNA]</scope>
    <source>
        <strain evidence="7">LP-2024</strain>
        <tissue evidence="7">Aerial parts of the thallus</tissue>
    </source>
</reference>
<dbReference type="EC" id="2.1.1.37" evidence="1"/>
<evidence type="ECO:0000313" key="8">
    <source>
        <dbReference type="Proteomes" id="UP001633002"/>
    </source>
</evidence>
<dbReference type="Pfam" id="PF00145">
    <property type="entry name" value="DNA_methylase"/>
    <property type="match status" value="1"/>
</dbReference>
<evidence type="ECO:0000256" key="6">
    <source>
        <dbReference type="SAM" id="MobiDB-lite"/>
    </source>
</evidence>
<dbReference type="GO" id="GO:0003886">
    <property type="term" value="F:DNA (cytosine-5-)-methyltransferase activity"/>
    <property type="evidence" value="ECO:0007669"/>
    <property type="project" value="UniProtKB-EC"/>
</dbReference>
<dbReference type="PROSITE" id="PS00094">
    <property type="entry name" value="C5_MTASE_1"/>
    <property type="match status" value="1"/>
</dbReference>
<protein>
    <recommendedName>
        <fullName evidence="1">DNA (cytosine-5-)-methyltransferase</fullName>
        <ecNumber evidence="1">2.1.1.37</ecNumber>
    </recommendedName>
</protein>
<dbReference type="AlphaFoldDB" id="A0ABD3H9S7"/>
<evidence type="ECO:0000256" key="4">
    <source>
        <dbReference type="ARBA" id="ARBA00022691"/>
    </source>
</evidence>